<dbReference type="PANTHER" id="PTHR30069:SF29">
    <property type="entry name" value="HEMOGLOBIN AND HEMOGLOBIN-HAPTOGLOBIN-BINDING PROTEIN 1-RELATED"/>
    <property type="match status" value="1"/>
</dbReference>
<proteinExistence type="inferred from homology"/>
<keyword evidence="17" id="KW-1185">Reference proteome</keyword>
<comment type="subcellular location">
    <subcellularLocation>
        <location evidence="1 11">Cell outer membrane</location>
        <topology evidence="1 11">Multi-pass membrane protein</topology>
    </subcellularLocation>
</comment>
<gene>
    <name evidence="16" type="ORF">tinsulaeT_25620</name>
</gene>
<evidence type="ECO:0000256" key="3">
    <source>
        <dbReference type="ARBA" id="ARBA00022448"/>
    </source>
</evidence>
<dbReference type="PANTHER" id="PTHR30069">
    <property type="entry name" value="TONB-DEPENDENT OUTER MEMBRANE RECEPTOR"/>
    <property type="match status" value="1"/>
</dbReference>
<evidence type="ECO:0008006" key="18">
    <source>
        <dbReference type="Google" id="ProtNLM"/>
    </source>
</evidence>
<evidence type="ECO:0000256" key="11">
    <source>
        <dbReference type="PROSITE-ProRule" id="PRU01360"/>
    </source>
</evidence>
<evidence type="ECO:0000256" key="7">
    <source>
        <dbReference type="ARBA" id="ARBA00023077"/>
    </source>
</evidence>
<dbReference type="Pfam" id="PF07715">
    <property type="entry name" value="Plug"/>
    <property type="match status" value="1"/>
</dbReference>
<evidence type="ECO:0000256" key="9">
    <source>
        <dbReference type="ARBA" id="ARBA00023170"/>
    </source>
</evidence>
<comment type="caution">
    <text evidence="16">The sequence shown here is derived from an EMBL/GenBank/DDBJ whole genome shotgun (WGS) entry which is preliminary data.</text>
</comment>
<sequence>MIIINAKNWLKSGVLLLALLPSSAFADQEKKSIKDLDIDELLNQRVALHRESDTASGVNETLMDAPAAMVILTKEDISRRGYLTLEEIMSDLPGFDTITTNGTFPIASYQRGFRNDRTQRTLLLINGKVDNHLWNQSAIISKQYSVQAIERIEVLYGPAGAVYGPNAFLGVINIITRDPRTLSKNEDYFSAQMVVGDYNTHSIDFTGGGHLADANFIISGRLYDSDGPDIDDYADWGFNRPELLNDPDVWGKAIASSDFNNDGVIDKFAGNKLGIYGDTTIGESVIAELSLGKWKLGTTYWKLEEGYGPYYPFDKAQSNVSWFHDSNQYYLDHLSKVNKVEISSELLYRENNVYGYWAENSGGSVSLSNWNAYNYATRFRQHYNYHWNNDLQLSGGIKYERKKLTKAYRICGYWAGSLCPTAPGGVNDGSDIHSGDDRDTIALPDSYPRHEFDPQSKVVTRDQGLFFQAIYDVNDWRFNGGLRWDKNSIYGSMTSPRGAVIYHYSPTTTFKLAYGEAFQEPSARLLYGGWTGRAANPELKSEESKNLEFIAIHQTENFLHDISIFTAKYDNVIVNGGSGNLNGRDIWGIEYRGKVNINNIFSPSEDITAQLYYSYTDAQSDDQYFQGYNSDGSDAWVKKKDEAGDIAPHKVIAIVDIPFSENWTLNIQAHWLSKRTLFSQNPLRAKYNNNRPSSENRAAKSYFTVDTNLSYRTVDFEAGLRIDNLFGEDYLLPGVESANSGDDFSKPSAGFVNSLIPQANKPTLMAYFSLHY</sequence>
<dbReference type="Pfam" id="PF00593">
    <property type="entry name" value="TonB_dep_Rec_b-barrel"/>
    <property type="match status" value="1"/>
</dbReference>
<feature type="domain" description="TonB-dependent receptor plug" evidence="15">
    <location>
        <begin position="62"/>
        <end position="171"/>
    </location>
</feature>
<evidence type="ECO:0000256" key="8">
    <source>
        <dbReference type="ARBA" id="ARBA00023136"/>
    </source>
</evidence>
<evidence type="ECO:0000256" key="2">
    <source>
        <dbReference type="ARBA" id="ARBA00008143"/>
    </source>
</evidence>
<reference evidence="16 17" key="1">
    <citation type="submission" date="2023-03" db="EMBL/GenBank/DDBJ databases">
        <title>Draft genome sequence of Thalassotalea insulae KCTC 62186T.</title>
        <authorList>
            <person name="Sawabe T."/>
        </authorList>
    </citation>
    <scope>NUCLEOTIDE SEQUENCE [LARGE SCALE GENOMIC DNA]</scope>
    <source>
        <strain evidence="16 17">KCTC 62186</strain>
    </source>
</reference>
<dbReference type="InterPro" id="IPR000531">
    <property type="entry name" value="Beta-barrel_TonB"/>
</dbReference>
<evidence type="ECO:0000256" key="5">
    <source>
        <dbReference type="ARBA" id="ARBA00022692"/>
    </source>
</evidence>
<evidence type="ECO:0000256" key="4">
    <source>
        <dbReference type="ARBA" id="ARBA00022452"/>
    </source>
</evidence>
<feature type="signal peptide" evidence="13">
    <location>
        <begin position="1"/>
        <end position="26"/>
    </location>
</feature>
<dbReference type="PROSITE" id="PS52016">
    <property type="entry name" value="TONB_DEPENDENT_REC_3"/>
    <property type="match status" value="1"/>
</dbReference>
<keyword evidence="7 12" id="KW-0798">TonB box</keyword>
<accession>A0ABQ6GV40</accession>
<evidence type="ECO:0000313" key="17">
    <source>
        <dbReference type="Proteomes" id="UP001157186"/>
    </source>
</evidence>
<evidence type="ECO:0000256" key="1">
    <source>
        <dbReference type="ARBA" id="ARBA00004571"/>
    </source>
</evidence>
<evidence type="ECO:0000256" key="12">
    <source>
        <dbReference type="RuleBase" id="RU003357"/>
    </source>
</evidence>
<evidence type="ECO:0000256" key="13">
    <source>
        <dbReference type="SAM" id="SignalP"/>
    </source>
</evidence>
<keyword evidence="5 11" id="KW-0812">Transmembrane</keyword>
<feature type="domain" description="TonB-dependent receptor-like beta-barrel" evidence="14">
    <location>
        <begin position="311"/>
        <end position="725"/>
    </location>
</feature>
<dbReference type="InterPro" id="IPR039426">
    <property type="entry name" value="TonB-dep_rcpt-like"/>
</dbReference>
<dbReference type="InterPro" id="IPR036942">
    <property type="entry name" value="Beta-barrel_TonB_sf"/>
</dbReference>
<keyword evidence="9" id="KW-0675">Receptor</keyword>
<keyword evidence="6 13" id="KW-0732">Signal</keyword>
<keyword evidence="8 11" id="KW-0472">Membrane</keyword>
<keyword evidence="3 11" id="KW-0813">Transport</keyword>
<dbReference type="InterPro" id="IPR037066">
    <property type="entry name" value="Plug_dom_sf"/>
</dbReference>
<evidence type="ECO:0000259" key="14">
    <source>
        <dbReference type="Pfam" id="PF00593"/>
    </source>
</evidence>
<dbReference type="EMBL" id="BSST01000001">
    <property type="protein sequence ID" value="GLX79222.1"/>
    <property type="molecule type" value="Genomic_DNA"/>
</dbReference>
<comment type="similarity">
    <text evidence="2">Belongs to the TonB-dependent receptor family. Hemoglobin/haptoglobin binding protein subfamily.</text>
</comment>
<dbReference type="Gene3D" id="2.170.130.10">
    <property type="entry name" value="TonB-dependent receptor, plug domain"/>
    <property type="match status" value="1"/>
</dbReference>
<evidence type="ECO:0000259" key="15">
    <source>
        <dbReference type="Pfam" id="PF07715"/>
    </source>
</evidence>
<keyword evidence="4 11" id="KW-1134">Transmembrane beta strand</keyword>
<organism evidence="16 17">
    <name type="scientific">Thalassotalea insulae</name>
    <dbReference type="NCBI Taxonomy" id="2056778"/>
    <lineage>
        <taxon>Bacteria</taxon>
        <taxon>Pseudomonadati</taxon>
        <taxon>Pseudomonadota</taxon>
        <taxon>Gammaproteobacteria</taxon>
        <taxon>Alteromonadales</taxon>
        <taxon>Colwelliaceae</taxon>
        <taxon>Thalassotalea</taxon>
    </lineage>
</organism>
<name>A0ABQ6GV40_9GAMM</name>
<dbReference type="SUPFAM" id="SSF56935">
    <property type="entry name" value="Porins"/>
    <property type="match status" value="1"/>
</dbReference>
<dbReference type="RefSeq" id="WP_284245123.1">
    <property type="nucleotide sequence ID" value="NZ_BSST01000001.1"/>
</dbReference>
<evidence type="ECO:0000313" key="16">
    <source>
        <dbReference type="EMBL" id="GLX79222.1"/>
    </source>
</evidence>
<dbReference type="InterPro" id="IPR012910">
    <property type="entry name" value="Plug_dom"/>
</dbReference>
<dbReference type="Gene3D" id="2.40.170.20">
    <property type="entry name" value="TonB-dependent receptor, beta-barrel domain"/>
    <property type="match status" value="1"/>
</dbReference>
<dbReference type="Proteomes" id="UP001157186">
    <property type="component" value="Unassembled WGS sequence"/>
</dbReference>
<keyword evidence="10 11" id="KW-0998">Cell outer membrane</keyword>
<evidence type="ECO:0000256" key="6">
    <source>
        <dbReference type="ARBA" id="ARBA00022729"/>
    </source>
</evidence>
<feature type="chain" id="PRO_5046537544" description="Iron complex outermembrane receptor protein" evidence="13">
    <location>
        <begin position="27"/>
        <end position="772"/>
    </location>
</feature>
<protein>
    <recommendedName>
        <fullName evidence="18">Iron complex outermembrane receptor protein</fullName>
    </recommendedName>
</protein>
<evidence type="ECO:0000256" key="10">
    <source>
        <dbReference type="ARBA" id="ARBA00023237"/>
    </source>
</evidence>